<evidence type="ECO:0000256" key="7">
    <source>
        <dbReference type="ARBA" id="ARBA00023033"/>
    </source>
</evidence>
<keyword evidence="6 8" id="KW-0408">Iron</keyword>
<comment type="similarity">
    <text evidence="2 9">Belongs to the cytochrome P450 family.</text>
</comment>
<dbReference type="Proteomes" id="UP000007879">
    <property type="component" value="Unassembled WGS sequence"/>
</dbReference>
<dbReference type="EnsemblMetazoa" id="Aqu2.1.38332_001">
    <property type="protein sequence ID" value="Aqu2.1.38332_001"/>
    <property type="gene ID" value="Aqu2.1.38332"/>
</dbReference>
<dbReference type="eggNOG" id="KOG0159">
    <property type="taxonomic scope" value="Eukaryota"/>
</dbReference>
<dbReference type="PANTHER" id="PTHR24279">
    <property type="entry name" value="CYTOCHROME P450"/>
    <property type="match status" value="1"/>
</dbReference>
<keyword evidence="3 8" id="KW-0349">Heme</keyword>
<dbReference type="PRINTS" id="PR00385">
    <property type="entry name" value="P450"/>
</dbReference>
<sequence>MAGFLGPRLSRLSLSSVKQHLPSRAVSSSSYILSSKLSAASPDIPRPFSEIPRKKGFLKYWDWLGPRPENVTIKRFKELGHIYRESLPSSGFPEFVVVCDPEDIEKVIRADGRWPLRDAMPLWSELREKLNLPKGLFLLNYEEWYNQRKPMSQFMMVPFKVQEHAPVFNEITDDLIKAIREQRHHDTRVLSDVPKLFFNWSFESVAYFVLGKRLGALDLDNVPKDCQEFISALQEFFAATQDLLFSNPLKKLFPTKALSSLKETQIKIYQLSLNYISDRIREIKEREEEGKEEPDDKRPDFMTYMIENSGMTLEQISVNAQDLLGAGVDTTSYTLAWCLYCLGTNPDVQDRLREEVNRVVGDSTVITPHHIHHLPYLRSCFKESLRLYPIAANNIRILNKDIVLSGYELPQGTTVLMPTYAMGRLPHVFNDPLSFKPERWEKGDDPTQEVPRFASLPFGSGPRMCVGRRVAELELHIALARIIGSFNVSYTEKTPMEIALKFLLVPKTSLNLKFEDIK</sequence>
<dbReference type="InterPro" id="IPR017972">
    <property type="entry name" value="Cyt_P450_CS"/>
</dbReference>
<evidence type="ECO:0000256" key="5">
    <source>
        <dbReference type="ARBA" id="ARBA00023002"/>
    </source>
</evidence>
<keyword evidence="5 9" id="KW-0560">Oxidoreductase</keyword>
<dbReference type="GO" id="GO:0004497">
    <property type="term" value="F:monooxygenase activity"/>
    <property type="evidence" value="ECO:0007669"/>
    <property type="project" value="UniProtKB-KW"/>
</dbReference>
<gene>
    <name evidence="10" type="primary">100637286</name>
</gene>
<dbReference type="PRINTS" id="PR00463">
    <property type="entry name" value="EP450I"/>
</dbReference>
<reference evidence="11" key="1">
    <citation type="journal article" date="2010" name="Nature">
        <title>The Amphimedon queenslandica genome and the evolution of animal complexity.</title>
        <authorList>
            <person name="Srivastava M."/>
            <person name="Simakov O."/>
            <person name="Chapman J."/>
            <person name="Fahey B."/>
            <person name="Gauthier M.E."/>
            <person name="Mitros T."/>
            <person name="Richards G.S."/>
            <person name="Conaco C."/>
            <person name="Dacre M."/>
            <person name="Hellsten U."/>
            <person name="Larroux C."/>
            <person name="Putnam N.H."/>
            <person name="Stanke M."/>
            <person name="Adamska M."/>
            <person name="Darling A."/>
            <person name="Degnan S.M."/>
            <person name="Oakley T.H."/>
            <person name="Plachetzki D.C."/>
            <person name="Zhai Y."/>
            <person name="Adamski M."/>
            <person name="Calcino A."/>
            <person name="Cummins S.F."/>
            <person name="Goodstein D.M."/>
            <person name="Harris C."/>
            <person name="Jackson D.J."/>
            <person name="Leys S.P."/>
            <person name="Shu S."/>
            <person name="Woodcroft B.J."/>
            <person name="Vervoort M."/>
            <person name="Kosik K.S."/>
            <person name="Manning G."/>
            <person name="Degnan B.M."/>
            <person name="Rokhsar D.S."/>
        </authorList>
    </citation>
    <scope>NUCLEOTIDE SEQUENCE [LARGE SCALE GENOMIC DNA]</scope>
</reference>
<keyword evidence="11" id="KW-1185">Reference proteome</keyword>
<feature type="binding site" description="axial binding residue" evidence="8">
    <location>
        <position position="465"/>
    </location>
    <ligand>
        <name>heme</name>
        <dbReference type="ChEBI" id="CHEBI:30413"/>
    </ligand>
    <ligandPart>
        <name>Fe</name>
        <dbReference type="ChEBI" id="CHEBI:18248"/>
    </ligandPart>
</feature>
<organism evidence="10">
    <name type="scientific">Amphimedon queenslandica</name>
    <name type="common">Sponge</name>
    <dbReference type="NCBI Taxonomy" id="400682"/>
    <lineage>
        <taxon>Eukaryota</taxon>
        <taxon>Metazoa</taxon>
        <taxon>Porifera</taxon>
        <taxon>Demospongiae</taxon>
        <taxon>Heteroscleromorpha</taxon>
        <taxon>Haplosclerida</taxon>
        <taxon>Niphatidae</taxon>
        <taxon>Amphimedon</taxon>
    </lineage>
</organism>
<accession>A0A1X7VFN9</accession>
<dbReference type="Pfam" id="PF00067">
    <property type="entry name" value="p450"/>
    <property type="match status" value="1"/>
</dbReference>
<comment type="cofactor">
    <cofactor evidence="1 8">
        <name>heme</name>
        <dbReference type="ChEBI" id="CHEBI:30413"/>
    </cofactor>
</comment>
<evidence type="ECO:0000256" key="6">
    <source>
        <dbReference type="ARBA" id="ARBA00023004"/>
    </source>
</evidence>
<evidence type="ECO:0000256" key="2">
    <source>
        <dbReference type="ARBA" id="ARBA00010617"/>
    </source>
</evidence>
<dbReference type="EnsemblMetazoa" id="XM_003384570.3">
    <property type="protein sequence ID" value="XP_003384618.1"/>
    <property type="gene ID" value="LOC100637286"/>
</dbReference>
<keyword evidence="7 9" id="KW-0503">Monooxygenase</keyword>
<protein>
    <recommendedName>
        <fullName evidence="12">Cytochrome P450</fullName>
    </recommendedName>
</protein>
<dbReference type="OrthoDB" id="3945418at2759"/>
<dbReference type="FunFam" id="1.10.630.10:FF:000006">
    <property type="entry name" value="Cytochrome P450 302a1, mitochondrial"/>
    <property type="match status" value="1"/>
</dbReference>
<dbReference type="InParanoid" id="A0A1X7VFN9"/>
<evidence type="ECO:0000313" key="10">
    <source>
        <dbReference type="EnsemblMetazoa" id="Aqu2.1.38332_001"/>
    </source>
</evidence>
<dbReference type="CDD" id="cd11054">
    <property type="entry name" value="CYP24A1-like"/>
    <property type="match status" value="1"/>
</dbReference>
<dbReference type="SUPFAM" id="SSF48264">
    <property type="entry name" value="Cytochrome P450"/>
    <property type="match status" value="1"/>
</dbReference>
<dbReference type="GO" id="GO:0016705">
    <property type="term" value="F:oxidoreductase activity, acting on paired donors, with incorporation or reduction of molecular oxygen"/>
    <property type="evidence" value="ECO:0007669"/>
    <property type="project" value="InterPro"/>
</dbReference>
<dbReference type="GO" id="GO:0020037">
    <property type="term" value="F:heme binding"/>
    <property type="evidence" value="ECO:0007669"/>
    <property type="project" value="InterPro"/>
</dbReference>
<evidence type="ECO:0000256" key="3">
    <source>
        <dbReference type="ARBA" id="ARBA00022617"/>
    </source>
</evidence>
<keyword evidence="4 8" id="KW-0479">Metal-binding</keyword>
<dbReference type="InterPro" id="IPR002401">
    <property type="entry name" value="Cyt_P450_E_grp-I"/>
</dbReference>
<evidence type="ECO:0008006" key="12">
    <source>
        <dbReference type="Google" id="ProtNLM"/>
    </source>
</evidence>
<evidence type="ECO:0000256" key="8">
    <source>
        <dbReference type="PIRSR" id="PIRSR602401-1"/>
    </source>
</evidence>
<dbReference type="GO" id="GO:0005506">
    <property type="term" value="F:iron ion binding"/>
    <property type="evidence" value="ECO:0007669"/>
    <property type="project" value="InterPro"/>
</dbReference>
<dbReference type="KEGG" id="aqu:100637286"/>
<evidence type="ECO:0000256" key="4">
    <source>
        <dbReference type="ARBA" id="ARBA00022723"/>
    </source>
</evidence>
<proteinExistence type="inferred from homology"/>
<name>A0A1X7VFN9_AMPQE</name>
<dbReference type="STRING" id="400682.A0A1X7VFN9"/>
<dbReference type="AlphaFoldDB" id="A0A1X7VFN9"/>
<dbReference type="PANTHER" id="PTHR24279:SF120">
    <property type="entry name" value="CYTOCHROME P450"/>
    <property type="match status" value="1"/>
</dbReference>
<dbReference type="PROSITE" id="PS00086">
    <property type="entry name" value="CYTOCHROME_P450"/>
    <property type="match status" value="1"/>
</dbReference>
<evidence type="ECO:0000256" key="9">
    <source>
        <dbReference type="RuleBase" id="RU000461"/>
    </source>
</evidence>
<evidence type="ECO:0000313" key="11">
    <source>
        <dbReference type="Proteomes" id="UP000007879"/>
    </source>
</evidence>
<dbReference type="InterPro" id="IPR001128">
    <property type="entry name" value="Cyt_P450"/>
</dbReference>
<evidence type="ECO:0000256" key="1">
    <source>
        <dbReference type="ARBA" id="ARBA00001971"/>
    </source>
</evidence>
<dbReference type="InterPro" id="IPR036396">
    <property type="entry name" value="Cyt_P450_sf"/>
</dbReference>
<reference evidence="10" key="2">
    <citation type="submission" date="2017-05" db="UniProtKB">
        <authorList>
            <consortium name="EnsemblMetazoa"/>
        </authorList>
    </citation>
    <scope>IDENTIFICATION</scope>
</reference>
<dbReference type="InterPro" id="IPR050479">
    <property type="entry name" value="CYP11_CYP27_families"/>
</dbReference>
<dbReference type="Gene3D" id="1.10.630.10">
    <property type="entry name" value="Cytochrome P450"/>
    <property type="match status" value="1"/>
</dbReference>